<evidence type="ECO:0000313" key="6">
    <source>
        <dbReference type="Proteomes" id="UP000503310"/>
    </source>
</evidence>
<evidence type="ECO:0000256" key="4">
    <source>
        <dbReference type="SAM" id="SignalP"/>
    </source>
</evidence>
<feature type="transmembrane region" description="Helical" evidence="3">
    <location>
        <begin position="385"/>
        <end position="406"/>
    </location>
</feature>
<feature type="coiled-coil region" evidence="1">
    <location>
        <begin position="252"/>
        <end position="296"/>
    </location>
</feature>
<accession>A0A6H0V5B6</accession>
<feature type="chain" id="PRO_5026328266" evidence="4">
    <location>
        <begin position="24"/>
        <end position="416"/>
    </location>
</feature>
<keyword evidence="3" id="KW-1133">Transmembrane helix</keyword>
<dbReference type="Proteomes" id="UP000503310">
    <property type="component" value="Chromosome"/>
</dbReference>
<feature type="coiled-coil region" evidence="1">
    <location>
        <begin position="167"/>
        <end position="208"/>
    </location>
</feature>
<name>A0A6H0V5B6_9BACT</name>
<evidence type="ECO:0000256" key="3">
    <source>
        <dbReference type="SAM" id="Phobius"/>
    </source>
</evidence>
<feature type="signal peptide" evidence="4">
    <location>
        <begin position="1"/>
        <end position="23"/>
    </location>
</feature>
<keyword evidence="3" id="KW-0472">Membrane</keyword>
<evidence type="ECO:0000313" key="5">
    <source>
        <dbReference type="EMBL" id="QIW62163.1"/>
    </source>
</evidence>
<dbReference type="EMBL" id="CP047225">
    <property type="protein sequence ID" value="QIW62163.1"/>
    <property type="molecule type" value="Genomic_DNA"/>
</dbReference>
<reference evidence="5 6" key="1">
    <citation type="submission" date="2019-12" db="EMBL/GenBank/DDBJ databases">
        <title>Sequencing and analysis of the whole genome of Mycoplasma gallinaceum strain Peacock20181011.</title>
        <authorList>
            <person name="Liu X."/>
            <person name="Qin Z."/>
            <person name="Xu H."/>
        </authorList>
    </citation>
    <scope>NUCLEOTIDE SEQUENCE [LARGE SCALE GENOMIC DNA]</scope>
    <source>
        <strain evidence="5 6">Peacock20181011</strain>
    </source>
</reference>
<protein>
    <submittedName>
        <fullName evidence="5">Uncharacterized protein</fullName>
    </submittedName>
</protein>
<dbReference type="AlphaFoldDB" id="A0A6H0V5B6"/>
<organism evidence="5 6">
    <name type="scientific">Mycoplasmopsis gallinacea</name>
    <dbReference type="NCBI Taxonomy" id="29556"/>
    <lineage>
        <taxon>Bacteria</taxon>
        <taxon>Bacillati</taxon>
        <taxon>Mycoplasmatota</taxon>
        <taxon>Mycoplasmoidales</taxon>
        <taxon>Metamycoplasmataceae</taxon>
        <taxon>Mycoplasmopsis</taxon>
    </lineage>
</organism>
<keyword evidence="3" id="KW-0812">Transmembrane</keyword>
<feature type="region of interest" description="Disordered" evidence="2">
    <location>
        <begin position="349"/>
        <end position="370"/>
    </location>
</feature>
<dbReference type="RefSeq" id="WP_167845156.1">
    <property type="nucleotide sequence ID" value="NZ_CP047225.1"/>
</dbReference>
<keyword evidence="4" id="KW-0732">Signal</keyword>
<keyword evidence="1" id="KW-0175">Coiled coil</keyword>
<proteinExistence type="predicted"/>
<gene>
    <name evidence="5" type="ORF">GOQ20_01760</name>
</gene>
<evidence type="ECO:0000256" key="2">
    <source>
        <dbReference type="SAM" id="MobiDB-lite"/>
    </source>
</evidence>
<evidence type="ECO:0000256" key="1">
    <source>
        <dbReference type="SAM" id="Coils"/>
    </source>
</evidence>
<sequence length="416" mass="47133">MFKRTLFLGILSATGFAPVAATAISAAAPVAEENAMIAGMKKTIDQTKTIFDRLVESQLTPVFTKFQSDHNVELNSKYIEFQKQKMEYAKTSFDKVAKEYKKLSAAQAYTKKNAVEWLVQTFIFAINIYSDAQKELDKAKALASVVDKYKVVPTEGETLTEEQQLERRKTQEIYEKLLESLKQTETQQKEERAKKEQYIEELKAERKKRGATDSEIFDLFVESEDEPGNYTFTSAYLQNLSVDFSSKWVDANDELKETKEELTKVNTKAQELDAEKEKLINDLKASKDKVVALETKGTDLKTEINKILEGMGSKERIADNEDTKDGIRRILHLQKQEIESLKNDLAGAKESKGKLATSESKNASLSKEKDTLKEKLDAEHRNRNILVAILSACLAGTLLMLILLLAKFLNKKKEEK</sequence>